<name>A0A2P2QC48_RHIMU</name>
<proteinExistence type="predicted"/>
<dbReference type="AlphaFoldDB" id="A0A2P2QC48"/>
<accession>A0A2P2QC48</accession>
<dbReference type="EMBL" id="GGEC01084061">
    <property type="protein sequence ID" value="MBX64545.1"/>
    <property type="molecule type" value="Transcribed_RNA"/>
</dbReference>
<protein>
    <submittedName>
        <fullName evidence="1">Uncharacterized protein</fullName>
    </submittedName>
</protein>
<sequence length="69" mass="7676">MQLSRNWRNFAASDMVSHCRIGKGKINAGDARKRLGRIGGLGQGCRGKGILRLIKLLSFGSRLNWVELH</sequence>
<evidence type="ECO:0000313" key="1">
    <source>
        <dbReference type="EMBL" id="MBX64545.1"/>
    </source>
</evidence>
<reference evidence="1" key="1">
    <citation type="submission" date="2018-02" db="EMBL/GenBank/DDBJ databases">
        <title>Rhizophora mucronata_Transcriptome.</title>
        <authorList>
            <person name="Meera S.P."/>
            <person name="Sreeshan A."/>
            <person name="Augustine A."/>
        </authorList>
    </citation>
    <scope>NUCLEOTIDE SEQUENCE</scope>
    <source>
        <tissue evidence="1">Leaf</tissue>
    </source>
</reference>
<organism evidence="1">
    <name type="scientific">Rhizophora mucronata</name>
    <name type="common">Asiatic mangrove</name>
    <dbReference type="NCBI Taxonomy" id="61149"/>
    <lineage>
        <taxon>Eukaryota</taxon>
        <taxon>Viridiplantae</taxon>
        <taxon>Streptophyta</taxon>
        <taxon>Embryophyta</taxon>
        <taxon>Tracheophyta</taxon>
        <taxon>Spermatophyta</taxon>
        <taxon>Magnoliopsida</taxon>
        <taxon>eudicotyledons</taxon>
        <taxon>Gunneridae</taxon>
        <taxon>Pentapetalae</taxon>
        <taxon>rosids</taxon>
        <taxon>fabids</taxon>
        <taxon>Malpighiales</taxon>
        <taxon>Rhizophoraceae</taxon>
        <taxon>Rhizophora</taxon>
    </lineage>
</organism>